<dbReference type="PANTHER" id="PTHR43784">
    <property type="entry name" value="GDSL-LIKE LIPASE/ACYLHYDROLASE, PUTATIVE (AFU_ORTHOLOGUE AFUA_2G00820)-RELATED"/>
    <property type="match status" value="1"/>
</dbReference>
<protein>
    <submittedName>
        <fullName evidence="2">SGNH hydrolase</fullName>
    </submittedName>
</protein>
<keyword evidence="3" id="KW-1185">Reference proteome</keyword>
<dbReference type="CDD" id="cd01830">
    <property type="entry name" value="XynE_like"/>
    <property type="match status" value="1"/>
</dbReference>
<evidence type="ECO:0000313" key="2">
    <source>
        <dbReference type="EMBL" id="GIE71911.1"/>
    </source>
</evidence>
<reference evidence="2 3" key="1">
    <citation type="submission" date="2021-01" db="EMBL/GenBank/DDBJ databases">
        <title>Whole genome shotgun sequence of Actinoplanes palleronii NBRC 14916.</title>
        <authorList>
            <person name="Komaki H."/>
            <person name="Tamura T."/>
        </authorList>
    </citation>
    <scope>NUCLEOTIDE SEQUENCE [LARGE SCALE GENOMIC DNA]</scope>
    <source>
        <strain evidence="2 3">NBRC 14916</strain>
    </source>
</reference>
<dbReference type="Proteomes" id="UP000624709">
    <property type="component" value="Unassembled WGS sequence"/>
</dbReference>
<dbReference type="Pfam" id="PF13472">
    <property type="entry name" value="Lipase_GDSL_2"/>
    <property type="match status" value="1"/>
</dbReference>
<organism evidence="2 3">
    <name type="scientific">Actinoplanes palleronii</name>
    <dbReference type="NCBI Taxonomy" id="113570"/>
    <lineage>
        <taxon>Bacteria</taxon>
        <taxon>Bacillati</taxon>
        <taxon>Actinomycetota</taxon>
        <taxon>Actinomycetes</taxon>
        <taxon>Micromonosporales</taxon>
        <taxon>Micromonosporaceae</taxon>
        <taxon>Actinoplanes</taxon>
    </lineage>
</organism>
<feature type="domain" description="SGNH hydrolase-type esterase" evidence="1">
    <location>
        <begin position="233"/>
        <end position="440"/>
    </location>
</feature>
<evidence type="ECO:0000259" key="1">
    <source>
        <dbReference type="Pfam" id="PF13472"/>
    </source>
</evidence>
<keyword evidence="2" id="KW-0378">Hydrolase</keyword>
<evidence type="ECO:0000313" key="3">
    <source>
        <dbReference type="Proteomes" id="UP000624709"/>
    </source>
</evidence>
<dbReference type="InterPro" id="IPR053140">
    <property type="entry name" value="GDSL_Rv0518-like"/>
</dbReference>
<accession>A0ABQ4BMK4</accession>
<dbReference type="InterPro" id="IPR036514">
    <property type="entry name" value="SGNH_hydro_sf"/>
</dbReference>
<dbReference type="InterPro" id="IPR013830">
    <property type="entry name" value="SGNH_hydro"/>
</dbReference>
<gene>
    <name evidence="2" type="ORF">Apa02nite_080190</name>
</gene>
<dbReference type="PANTHER" id="PTHR43784:SF2">
    <property type="entry name" value="GDSL-LIKE LIPASE_ACYLHYDROLASE, PUTATIVE (AFU_ORTHOLOGUE AFUA_2G00820)-RELATED"/>
    <property type="match status" value="1"/>
</dbReference>
<name>A0ABQ4BMK4_9ACTN</name>
<comment type="caution">
    <text evidence="2">The sequence shown here is derived from an EMBL/GenBank/DDBJ whole genome shotgun (WGS) entry which is preliminary data.</text>
</comment>
<dbReference type="EMBL" id="BOMS01000135">
    <property type="protein sequence ID" value="GIE71911.1"/>
    <property type="molecule type" value="Genomic_DNA"/>
</dbReference>
<sequence length="453" mass="46758">MTPLAPISYFAGILRNVFSEQFRRAASRRALLLGGAGAAVLAATPGAAGSRNPARSRPAWTGSWTAASTATGAREPALPADVTLRQVVRLSLGGAEPRIRLTNEYGPSPVRLGEVWTGLRAGGWDSTAMRPGTIRRVTFGGLADVLLPAGGTLVSDPVPDLLLEPGADLVITCHLPERTRLGTVNPTAWQKNRVVPGNVAGRPDPSGGIVTTRYALLGGVSVRTAARSSAIVAFGDSITCGARTTMGGNHRWPDLLARRLRETGRPLGVLNTGISGNRLLTGPDLPAPVTGGGSGGGGGSGTGQAKLAVSMGPAGLRRFDRDVLSQPGAGYLITMIGVNDIAYGVPGAGALIAGHRELIARGRAAGLAVYGGTVLPFAGTRRDTPVNRTTRAGLNDWIRRSGEFDAVIDFDAAVRDGASPERLYPAYDSGDHLHPSDAGMLALASAIPLALFD</sequence>
<dbReference type="SUPFAM" id="SSF52266">
    <property type="entry name" value="SGNH hydrolase"/>
    <property type="match status" value="1"/>
</dbReference>
<proteinExistence type="predicted"/>
<dbReference type="GO" id="GO:0016787">
    <property type="term" value="F:hydrolase activity"/>
    <property type="evidence" value="ECO:0007669"/>
    <property type="project" value="UniProtKB-KW"/>
</dbReference>
<dbReference type="Gene3D" id="3.40.50.1110">
    <property type="entry name" value="SGNH hydrolase"/>
    <property type="match status" value="1"/>
</dbReference>